<feature type="region of interest" description="Disordered" evidence="1">
    <location>
        <begin position="1"/>
        <end position="28"/>
    </location>
</feature>
<evidence type="ECO:0000313" key="5">
    <source>
        <dbReference type="Proteomes" id="UP001152797"/>
    </source>
</evidence>
<reference evidence="2" key="1">
    <citation type="submission" date="2022-10" db="EMBL/GenBank/DDBJ databases">
        <authorList>
            <person name="Chen Y."/>
            <person name="Dougan E. K."/>
            <person name="Chan C."/>
            <person name="Rhodes N."/>
            <person name="Thang M."/>
        </authorList>
    </citation>
    <scope>NUCLEOTIDE SEQUENCE</scope>
</reference>
<comment type="caution">
    <text evidence="2">The sequence shown here is derived from an EMBL/GenBank/DDBJ whole genome shotgun (WGS) entry which is preliminary data.</text>
</comment>
<protein>
    <submittedName>
        <fullName evidence="4">VWFA domain-containing protein</fullName>
    </submittedName>
</protein>
<evidence type="ECO:0000313" key="4">
    <source>
        <dbReference type="EMBL" id="CAL4772096.1"/>
    </source>
</evidence>
<sequence>MAKCSVDHQPEGFTSIEPEVEPRFSGSHPGKVVKAMEGMGASWTMAHLLAEEASQIALRVFLLDNSGSTCEADGHVLRQDLVGRTEQIPASRWDEISTMALEQAEWNACLGVRSEFVLLNSPSGITEPSREGRDFVTIDPAAGDPRAQVARLAELLKKNGPRGPTPLAYRIRQLTGRLRKAVKDDRRIMLSVVTDGIPTSTQSKPKDEFMQELREFVRQLNAFVVIRLATDDDEVVKYYNRIDEELELPLDILDDLTGEAKELHAIGNGWFAYTPLLHRIREGGALNKLFDLLDERTLRLPEIAEMLELLFRRPEDPPFPRKASELYALAAQKSSEACNVFNGRRRCMTPLVDLKALQKALGLSPFQQLQRRLVTSIFCAKNLP</sequence>
<feature type="compositionally biased region" description="Basic and acidic residues" evidence="1">
    <location>
        <begin position="1"/>
        <end position="10"/>
    </location>
</feature>
<keyword evidence="5" id="KW-1185">Reference proteome</keyword>
<reference evidence="3" key="2">
    <citation type="submission" date="2024-04" db="EMBL/GenBank/DDBJ databases">
        <authorList>
            <person name="Chen Y."/>
            <person name="Shah S."/>
            <person name="Dougan E. K."/>
            <person name="Thang M."/>
            <person name="Chan C."/>
        </authorList>
    </citation>
    <scope>NUCLEOTIDE SEQUENCE [LARGE SCALE GENOMIC DNA]</scope>
</reference>
<dbReference type="OrthoDB" id="448882at2759"/>
<proteinExistence type="predicted"/>
<evidence type="ECO:0000313" key="2">
    <source>
        <dbReference type="EMBL" id="CAI3984784.1"/>
    </source>
</evidence>
<name>A0A9P1FPG4_9DINO</name>
<dbReference type="EMBL" id="CAMXCT030000917">
    <property type="protein sequence ID" value="CAL4772096.1"/>
    <property type="molecule type" value="Genomic_DNA"/>
</dbReference>
<dbReference type="Proteomes" id="UP001152797">
    <property type="component" value="Unassembled WGS sequence"/>
</dbReference>
<dbReference type="EMBL" id="CAMXCT020000917">
    <property type="protein sequence ID" value="CAL1138159.1"/>
    <property type="molecule type" value="Genomic_DNA"/>
</dbReference>
<accession>A0A9P1FPG4</accession>
<organism evidence="2">
    <name type="scientific">Cladocopium goreaui</name>
    <dbReference type="NCBI Taxonomy" id="2562237"/>
    <lineage>
        <taxon>Eukaryota</taxon>
        <taxon>Sar</taxon>
        <taxon>Alveolata</taxon>
        <taxon>Dinophyceae</taxon>
        <taxon>Suessiales</taxon>
        <taxon>Symbiodiniaceae</taxon>
        <taxon>Cladocopium</taxon>
    </lineage>
</organism>
<dbReference type="EMBL" id="CAMXCT010000917">
    <property type="protein sequence ID" value="CAI3984784.1"/>
    <property type="molecule type" value="Genomic_DNA"/>
</dbReference>
<evidence type="ECO:0000313" key="3">
    <source>
        <dbReference type="EMBL" id="CAL1138159.1"/>
    </source>
</evidence>
<gene>
    <name evidence="2" type="ORF">C1SCF055_LOCUS12300</name>
</gene>
<evidence type="ECO:0000256" key="1">
    <source>
        <dbReference type="SAM" id="MobiDB-lite"/>
    </source>
</evidence>
<dbReference type="AlphaFoldDB" id="A0A9P1FPG4"/>